<dbReference type="Pfam" id="PF05036">
    <property type="entry name" value="SPOR"/>
    <property type="match status" value="1"/>
</dbReference>
<dbReference type="InterPro" id="IPR007730">
    <property type="entry name" value="SPOR-like_dom"/>
</dbReference>
<evidence type="ECO:0000256" key="1">
    <source>
        <dbReference type="SAM" id="MobiDB-lite"/>
    </source>
</evidence>
<evidence type="ECO:0000259" key="2">
    <source>
        <dbReference type="Pfam" id="PF05036"/>
    </source>
</evidence>
<evidence type="ECO:0000313" key="4">
    <source>
        <dbReference type="Proteomes" id="UP000321532"/>
    </source>
</evidence>
<feature type="compositionally biased region" description="Low complexity" evidence="1">
    <location>
        <begin position="46"/>
        <end position="59"/>
    </location>
</feature>
<evidence type="ECO:0000313" key="3">
    <source>
        <dbReference type="EMBL" id="GEO02396.1"/>
    </source>
</evidence>
<dbReference type="GO" id="GO:0042834">
    <property type="term" value="F:peptidoglycan binding"/>
    <property type="evidence" value="ECO:0007669"/>
    <property type="project" value="InterPro"/>
</dbReference>
<protein>
    <recommendedName>
        <fullName evidence="2">SPOR domain-containing protein</fullName>
    </recommendedName>
</protein>
<dbReference type="Proteomes" id="UP000321532">
    <property type="component" value="Unassembled WGS sequence"/>
</dbReference>
<name>A0A512ARS4_9BACT</name>
<dbReference type="EMBL" id="BJYS01000001">
    <property type="protein sequence ID" value="GEO02396.1"/>
    <property type="molecule type" value="Genomic_DNA"/>
</dbReference>
<proteinExistence type="predicted"/>
<dbReference type="AlphaFoldDB" id="A0A512ARS4"/>
<comment type="caution">
    <text evidence="3">The sequence shown here is derived from an EMBL/GenBank/DDBJ whole genome shotgun (WGS) entry which is preliminary data.</text>
</comment>
<organism evidence="3 4">
    <name type="scientific">Adhaeribacter aerolatus</name>
    <dbReference type="NCBI Taxonomy" id="670289"/>
    <lineage>
        <taxon>Bacteria</taxon>
        <taxon>Pseudomonadati</taxon>
        <taxon>Bacteroidota</taxon>
        <taxon>Cytophagia</taxon>
        <taxon>Cytophagales</taxon>
        <taxon>Hymenobacteraceae</taxon>
        <taxon>Adhaeribacter</taxon>
    </lineage>
</organism>
<accession>A0A512ARS4</accession>
<sequence>MLISFLSACASAVRTPAGSADSRAEGTNAKAEDLSKYRPKFNLPNTPNSGSGTATAAATPMPTNHANAKVAALMDTLISMNKSIRFAQGYRILAYTGTERKTALDLRAEIVSRVPDEPVYPQYKQPTWRVKVGDYFSRIEAQQVLLRIKDLAPNAMIVVDQINVK</sequence>
<gene>
    <name evidence="3" type="ORF">AAE02nite_00600</name>
</gene>
<feature type="domain" description="SPOR" evidence="2">
    <location>
        <begin position="89"/>
        <end position="158"/>
    </location>
</feature>
<feature type="region of interest" description="Disordered" evidence="1">
    <location>
        <begin position="17"/>
        <end position="59"/>
    </location>
</feature>
<reference evidence="3 4" key="1">
    <citation type="submission" date="2019-07" db="EMBL/GenBank/DDBJ databases">
        <title>Whole genome shotgun sequence of Adhaeribacter aerolatus NBRC 106133.</title>
        <authorList>
            <person name="Hosoyama A."/>
            <person name="Uohara A."/>
            <person name="Ohji S."/>
            <person name="Ichikawa N."/>
        </authorList>
    </citation>
    <scope>NUCLEOTIDE SEQUENCE [LARGE SCALE GENOMIC DNA]</scope>
    <source>
        <strain evidence="3 4">NBRC 106133</strain>
    </source>
</reference>
<keyword evidence="4" id="KW-1185">Reference proteome</keyword>